<proteinExistence type="inferred from homology"/>
<protein>
    <recommendedName>
        <fullName evidence="7">Tetraspanin</fullName>
    </recommendedName>
</protein>
<dbReference type="InParanoid" id="A0A194QSH1"/>
<dbReference type="EMBL" id="KQ461175">
    <property type="protein sequence ID" value="KPJ07930.1"/>
    <property type="molecule type" value="Genomic_DNA"/>
</dbReference>
<reference evidence="8 9" key="1">
    <citation type="journal article" date="2015" name="Nat. Commun.">
        <title>Outbred genome sequencing and CRISPR/Cas9 gene editing in butterflies.</title>
        <authorList>
            <person name="Li X."/>
            <person name="Fan D."/>
            <person name="Zhang W."/>
            <person name="Liu G."/>
            <person name="Zhang L."/>
            <person name="Zhao L."/>
            <person name="Fang X."/>
            <person name="Chen L."/>
            <person name="Dong Y."/>
            <person name="Chen Y."/>
            <person name="Ding Y."/>
            <person name="Zhao R."/>
            <person name="Feng M."/>
            <person name="Zhu Y."/>
            <person name="Feng Y."/>
            <person name="Jiang X."/>
            <person name="Zhu D."/>
            <person name="Xiang H."/>
            <person name="Feng X."/>
            <person name="Li S."/>
            <person name="Wang J."/>
            <person name="Zhang G."/>
            <person name="Kronforst M.R."/>
            <person name="Wang W."/>
        </authorList>
    </citation>
    <scope>NUCLEOTIDE SEQUENCE [LARGE SCALE GENOMIC DNA]</scope>
    <source>
        <strain evidence="8">Ya'a_city_454_Pm</strain>
        <tissue evidence="8">Whole body</tissue>
    </source>
</reference>
<dbReference type="Pfam" id="PF00335">
    <property type="entry name" value="Tetraspanin"/>
    <property type="match status" value="1"/>
</dbReference>
<accession>A0A194QSH1</accession>
<evidence type="ECO:0000256" key="5">
    <source>
        <dbReference type="ARBA" id="ARBA00023136"/>
    </source>
</evidence>
<dbReference type="AlphaFoldDB" id="A0A194QSH1"/>
<dbReference type="Proteomes" id="UP000053240">
    <property type="component" value="Unassembled WGS sequence"/>
</dbReference>
<evidence type="ECO:0000313" key="9">
    <source>
        <dbReference type="Proteomes" id="UP000053240"/>
    </source>
</evidence>
<dbReference type="InterPro" id="IPR018499">
    <property type="entry name" value="Tetraspanin/Peripherin"/>
</dbReference>
<evidence type="ECO:0000256" key="6">
    <source>
        <dbReference type="PIRSR" id="PIRSR002419-1"/>
    </source>
</evidence>
<dbReference type="PIRSF" id="PIRSF002419">
    <property type="entry name" value="Tetraspanin"/>
    <property type="match status" value="1"/>
</dbReference>
<evidence type="ECO:0000256" key="2">
    <source>
        <dbReference type="ARBA" id="ARBA00006840"/>
    </source>
</evidence>
<keyword evidence="9" id="KW-1185">Reference proteome</keyword>
<dbReference type="CDD" id="cd03127">
    <property type="entry name" value="tetraspanin_LEL"/>
    <property type="match status" value="1"/>
</dbReference>
<feature type="transmembrane region" description="Helical" evidence="7">
    <location>
        <begin position="20"/>
        <end position="41"/>
    </location>
</feature>
<evidence type="ECO:0000313" key="8">
    <source>
        <dbReference type="EMBL" id="KPJ07930.1"/>
    </source>
</evidence>
<feature type="disulfide bond" evidence="6">
    <location>
        <begin position="146"/>
        <end position="163"/>
    </location>
</feature>
<evidence type="ECO:0000256" key="1">
    <source>
        <dbReference type="ARBA" id="ARBA00004141"/>
    </source>
</evidence>
<dbReference type="InterPro" id="IPR000301">
    <property type="entry name" value="Tetraspanin_animals"/>
</dbReference>
<organism evidence="8 9">
    <name type="scientific">Papilio machaon</name>
    <name type="common">Old World swallowtail butterfly</name>
    <dbReference type="NCBI Taxonomy" id="76193"/>
    <lineage>
        <taxon>Eukaryota</taxon>
        <taxon>Metazoa</taxon>
        <taxon>Ecdysozoa</taxon>
        <taxon>Arthropoda</taxon>
        <taxon>Hexapoda</taxon>
        <taxon>Insecta</taxon>
        <taxon>Pterygota</taxon>
        <taxon>Neoptera</taxon>
        <taxon>Endopterygota</taxon>
        <taxon>Lepidoptera</taxon>
        <taxon>Glossata</taxon>
        <taxon>Ditrysia</taxon>
        <taxon>Papilionoidea</taxon>
        <taxon>Papilionidae</taxon>
        <taxon>Papilioninae</taxon>
        <taxon>Papilio</taxon>
    </lineage>
</organism>
<evidence type="ECO:0000256" key="7">
    <source>
        <dbReference type="RuleBase" id="RU361218"/>
    </source>
</evidence>
<dbReference type="SUPFAM" id="SSF48652">
    <property type="entry name" value="Tetraspanin"/>
    <property type="match status" value="1"/>
</dbReference>
<keyword evidence="5 7" id="KW-0472">Membrane</keyword>
<feature type="transmembrane region" description="Helical" evidence="7">
    <location>
        <begin position="53"/>
        <end position="74"/>
    </location>
</feature>
<gene>
    <name evidence="8" type="ORF">RR48_12772</name>
</gene>
<sequence>MKVPKVLKSVRYTLAGVNTIYWLTGVLLLIVGIVAVVEYSYYNTLLTRRFITLPGFVIATGVIIILTSVLGFYGAVSENFYFIAAYVVLLLTTLVFEIVMTVVAFGLKNDAVSEIRAPMIQSVQFYETRRDIAKLWDDLQMEFECCGVAGRHDWARDRIPVSCCHIDYGTVSPFVCTTANSYLVGCASVLGEWLSYYAYVIGVVAAIVTGVQLLITVASGWLAWRSKYEEVELES</sequence>
<feature type="transmembrane region" description="Helical" evidence="7">
    <location>
        <begin position="196"/>
        <end position="224"/>
    </location>
</feature>
<dbReference type="OrthoDB" id="10033535at2759"/>
<keyword evidence="3 7" id="KW-0812">Transmembrane</keyword>
<evidence type="ECO:0000256" key="3">
    <source>
        <dbReference type="ARBA" id="ARBA00022692"/>
    </source>
</evidence>
<comment type="subcellular location">
    <subcellularLocation>
        <location evidence="1 7">Membrane</location>
        <topology evidence="1 7">Multi-pass membrane protein</topology>
    </subcellularLocation>
</comment>
<dbReference type="PRINTS" id="PR00259">
    <property type="entry name" value="TMFOUR"/>
</dbReference>
<comment type="similarity">
    <text evidence="2 7">Belongs to the tetraspanin (TM4SF) family.</text>
</comment>
<dbReference type="PANTHER" id="PTHR19282">
    <property type="entry name" value="TETRASPANIN"/>
    <property type="match status" value="1"/>
</dbReference>
<keyword evidence="6" id="KW-1015">Disulfide bond</keyword>
<dbReference type="Gene3D" id="1.10.1450.10">
    <property type="entry name" value="Tetraspanin"/>
    <property type="match status" value="1"/>
</dbReference>
<name>A0A194QSH1_PAPMA</name>
<evidence type="ECO:0000256" key="4">
    <source>
        <dbReference type="ARBA" id="ARBA00022989"/>
    </source>
</evidence>
<keyword evidence="4 7" id="KW-1133">Transmembrane helix</keyword>
<dbReference type="GO" id="GO:0005886">
    <property type="term" value="C:plasma membrane"/>
    <property type="evidence" value="ECO:0007669"/>
    <property type="project" value="TreeGrafter"/>
</dbReference>
<dbReference type="STRING" id="76193.A0A194QSH1"/>
<dbReference type="KEGG" id="pmac:106718496"/>
<feature type="transmembrane region" description="Helical" evidence="7">
    <location>
        <begin position="80"/>
        <end position="107"/>
    </location>
</feature>
<dbReference type="PANTHER" id="PTHR19282:SF456">
    <property type="entry name" value="CD63 MOLECULE"/>
    <property type="match status" value="1"/>
</dbReference>
<dbReference type="InterPro" id="IPR008952">
    <property type="entry name" value="Tetraspanin_EC2_sf"/>
</dbReference>